<evidence type="ECO:0000256" key="11">
    <source>
        <dbReference type="ARBA" id="ARBA00022844"/>
    </source>
</evidence>
<keyword evidence="12 17" id="KW-0694">RNA-binding</keyword>
<evidence type="ECO:0000256" key="8">
    <source>
        <dbReference type="ARBA" id="ARBA00022561"/>
    </source>
</evidence>
<proteinExistence type="inferred from homology"/>
<keyword evidence="14" id="KW-1035">Host cytoplasm</keyword>
<evidence type="ECO:0000256" key="13">
    <source>
        <dbReference type="ARBA" id="ARBA00023086"/>
    </source>
</evidence>
<keyword evidence="11 17" id="KW-0946">Virion</keyword>
<dbReference type="GO" id="GO:0042025">
    <property type="term" value="C:host cell nucleus"/>
    <property type="evidence" value="ECO:0007669"/>
    <property type="project" value="UniProtKB-SubCell"/>
</dbReference>
<gene>
    <name evidence="18" type="primary">N</name>
</gene>
<keyword evidence="8 17" id="KW-0167">Capsid protein</keyword>
<dbReference type="KEGG" id="vg:80549696"/>
<evidence type="ECO:0000256" key="3">
    <source>
        <dbReference type="ARBA" id="ARBA00004192"/>
    </source>
</evidence>
<dbReference type="GO" id="GO:0003723">
    <property type="term" value="F:RNA binding"/>
    <property type="evidence" value="ECO:0007669"/>
    <property type="project" value="UniProtKB-UniRule"/>
</dbReference>
<evidence type="ECO:0000256" key="2">
    <source>
        <dbReference type="ARBA" id="ARBA00004147"/>
    </source>
</evidence>
<accession>A0A482KC57</accession>
<evidence type="ECO:0000313" key="19">
    <source>
        <dbReference type="Proteomes" id="UP000501840"/>
    </source>
</evidence>
<keyword evidence="10" id="KW-1040">Host Golgi apparatus</keyword>
<dbReference type="GO" id="GO:0044172">
    <property type="term" value="C:host cell endoplasmic reticulum-Golgi intermediate compartment"/>
    <property type="evidence" value="ECO:0007669"/>
    <property type="project" value="UniProtKB-SubCell"/>
</dbReference>
<evidence type="ECO:0000256" key="14">
    <source>
        <dbReference type="ARBA" id="ARBA00023200"/>
    </source>
</evidence>
<evidence type="ECO:0000256" key="16">
    <source>
        <dbReference type="ARBA" id="ARBA00046628"/>
    </source>
</evidence>
<keyword evidence="13 17" id="KW-0543">Viral nucleoprotein</keyword>
<keyword evidence="19" id="KW-1185">Reference proteome</keyword>
<organism evidence="18 19">
    <name type="scientific">Pena Blanca virus</name>
    <dbReference type="NCBI Taxonomy" id="2559112"/>
    <lineage>
        <taxon>Viruses</taxon>
        <taxon>Riboviria</taxon>
        <taxon>Orthornavirae</taxon>
        <taxon>Negarnaviricota</taxon>
        <taxon>Polyploviricotina</taxon>
        <taxon>Bunyaviricetes</taxon>
        <taxon>Hareavirales</taxon>
        <taxon>Phenuiviridae</taxon>
        <taxon>Phlebovirus</taxon>
        <taxon>Phlebovirus penablancaense</taxon>
    </lineage>
</organism>
<dbReference type="InterPro" id="IPR009522">
    <property type="entry name" value="Capsid_Phlebovir/Tenuivir"/>
</dbReference>
<dbReference type="GO" id="GO:0044177">
    <property type="term" value="C:host cell Golgi apparatus"/>
    <property type="evidence" value="ECO:0007669"/>
    <property type="project" value="UniProtKB-SubCell"/>
</dbReference>
<comment type="similarity">
    <text evidence="6 17">Belongs to the phlebovirus nucleocapsid protein family.</text>
</comment>
<evidence type="ECO:0000256" key="15">
    <source>
        <dbReference type="ARBA" id="ARBA00023274"/>
    </source>
</evidence>
<evidence type="ECO:0000256" key="10">
    <source>
        <dbReference type="ARBA" id="ARBA00022812"/>
    </source>
</evidence>
<dbReference type="InterPro" id="IPR015971">
    <property type="entry name" value="Nucleocapsid_Phlebovirus"/>
</dbReference>
<evidence type="ECO:0000256" key="4">
    <source>
        <dbReference type="ARBA" id="ARBA00004328"/>
    </source>
</evidence>
<dbReference type="GO" id="GO:0019013">
    <property type="term" value="C:viral nucleocapsid"/>
    <property type="evidence" value="ECO:0007669"/>
    <property type="project" value="UniProtKB-UniRule"/>
</dbReference>
<dbReference type="RefSeq" id="YP_010839738.1">
    <property type="nucleotide sequence ID" value="NC_078080.1"/>
</dbReference>
<evidence type="ECO:0000256" key="5">
    <source>
        <dbReference type="ARBA" id="ARBA00004452"/>
    </source>
</evidence>
<evidence type="ECO:0000256" key="7">
    <source>
        <dbReference type="ARBA" id="ARBA00014389"/>
    </source>
</evidence>
<dbReference type="Proteomes" id="UP000501840">
    <property type="component" value="Genome"/>
</dbReference>
<protein>
    <recommendedName>
        <fullName evidence="7 17">Nucleoprotein</fullName>
    </recommendedName>
</protein>
<evidence type="ECO:0000256" key="1">
    <source>
        <dbReference type="ARBA" id="ARBA00004136"/>
    </source>
</evidence>
<dbReference type="GeneID" id="80549696"/>
<sequence length="246" mass="27126">MSDDYQKIAIDFGSESVDTQAIQQWISEFAYQGFDAANVLRLIKDRGGLEWKEDAKKMIVLALTRGNKPRNMVKKMSESGRKTVEHLITKYQLKDGNPGRDDLTLARVAAALAPWTCQAAIVVCEYMPVPGRSMDEHSPGYPKAMMHTSFAGLIDPTLPPATLEALVSAHCLYLHFFSKTINVNLRGKNKAEVESSFFQPLQAAMNSGFISGAQRRKFLETLGVINKNLGPSPQVLSAAAAYKSLM</sequence>
<dbReference type="GO" id="GO:1990904">
    <property type="term" value="C:ribonucleoprotein complex"/>
    <property type="evidence" value="ECO:0007669"/>
    <property type="project" value="UniProtKB-KW"/>
</dbReference>
<reference evidence="18" key="1">
    <citation type="journal article" date="2019" name="J. Gen. Virol.">
        <title>Diverse novel phleboviruses in Lutzomyia sandflies from the Panama Canal area, Central Panama.</title>
        <authorList>
            <person name="Marklewitz M."/>
            <person name="Dutari L.C."/>
            <person name="Paraskevopoulou S."/>
            <person name="Page R.A."/>
            <person name="Loaiza J.R."/>
            <person name="Junglen S."/>
        </authorList>
    </citation>
    <scope>NUCLEOTIDE SEQUENCE [LARGE SCALE GENOMIC DNA]</scope>
    <source>
        <strain evidence="18">SP1683-PA-2014</strain>
    </source>
</reference>
<keyword evidence="15 17" id="KW-0687">Ribonucleoprotein</keyword>
<dbReference type="Pfam" id="PF05733">
    <property type="entry name" value="Tenui_N"/>
    <property type="match status" value="1"/>
</dbReference>
<name>A0A482KC57_9VIRU</name>
<evidence type="ECO:0000256" key="17">
    <source>
        <dbReference type="PIRNR" id="PIRNR003953"/>
    </source>
</evidence>
<keyword evidence="9" id="KW-1048">Host nucleus</keyword>
<evidence type="ECO:0000313" key="18">
    <source>
        <dbReference type="EMBL" id="QBQ01762.1"/>
    </source>
</evidence>
<dbReference type="PIRSF" id="PIRSF003953">
    <property type="entry name" value="N_PhelboV"/>
    <property type="match status" value="1"/>
</dbReference>
<evidence type="ECO:0000256" key="12">
    <source>
        <dbReference type="ARBA" id="ARBA00022884"/>
    </source>
</evidence>
<evidence type="ECO:0000256" key="6">
    <source>
        <dbReference type="ARBA" id="ARBA00005299"/>
    </source>
</evidence>
<comment type="subcellular location">
    <subcellularLocation>
        <location evidence="1">Host Golgi apparatus</location>
    </subcellularLocation>
    <subcellularLocation>
        <location evidence="3">Host cytoplasm</location>
    </subcellularLocation>
    <subcellularLocation>
        <location evidence="5">Host endoplasmic reticulum-Golgi intermediate compartment</location>
    </subcellularLocation>
    <subcellularLocation>
        <location evidence="2">Host nucleus</location>
    </subcellularLocation>
    <subcellularLocation>
        <location evidence="4 17">Virion</location>
    </subcellularLocation>
</comment>
<dbReference type="EMBL" id="MK524343">
    <property type="protein sequence ID" value="QBQ01762.1"/>
    <property type="molecule type" value="Genomic_RNA"/>
</dbReference>
<comment type="subunit">
    <text evidence="16">Homodimer. Homohexamer; ring-shaped, necessary to form the nucleocapsid. Homopentamers; opened pentamers in solution. Binds to viral genomic RNA. Interacts with glycoprotein Gn; this interaction allows packaging of nucleocapsids into virions.</text>
</comment>
<evidence type="ECO:0000256" key="9">
    <source>
        <dbReference type="ARBA" id="ARBA00022562"/>
    </source>
</evidence>